<feature type="compositionally biased region" description="Basic residues" evidence="1">
    <location>
        <begin position="9"/>
        <end position="24"/>
    </location>
</feature>
<name>A0A195CVR4_9HYME</name>
<feature type="region of interest" description="Disordered" evidence="1">
    <location>
        <begin position="1"/>
        <end position="25"/>
    </location>
</feature>
<sequence length="153" mass="18042">MSVAAPLHSFKRKVHETPTSRRRTPPFAAIFDQQANAKQRPITGRYHTQAKLITNKLIDIETNIVRDSTAIILQRNVEFIIMHMFQMEHLIHRHFMLSLKQNFFTMRRVIWFNGVFFQQANYRINISEKKTFRNDILEDSTNLHCGNTIQNAS</sequence>
<evidence type="ECO:0000256" key="1">
    <source>
        <dbReference type="SAM" id="MobiDB-lite"/>
    </source>
</evidence>
<accession>A0A195CVR4</accession>
<gene>
    <name evidence="2" type="ORF">ALC62_04402</name>
</gene>
<evidence type="ECO:0000313" key="3">
    <source>
        <dbReference type="Proteomes" id="UP000078542"/>
    </source>
</evidence>
<keyword evidence="3" id="KW-1185">Reference proteome</keyword>
<dbReference type="Proteomes" id="UP000078542">
    <property type="component" value="Unassembled WGS sequence"/>
</dbReference>
<dbReference type="AlphaFoldDB" id="A0A195CVR4"/>
<dbReference type="EMBL" id="KQ977231">
    <property type="protein sequence ID" value="KYN04766.1"/>
    <property type="molecule type" value="Genomic_DNA"/>
</dbReference>
<organism evidence="2 3">
    <name type="scientific">Cyphomyrmex costatus</name>
    <dbReference type="NCBI Taxonomy" id="456900"/>
    <lineage>
        <taxon>Eukaryota</taxon>
        <taxon>Metazoa</taxon>
        <taxon>Ecdysozoa</taxon>
        <taxon>Arthropoda</taxon>
        <taxon>Hexapoda</taxon>
        <taxon>Insecta</taxon>
        <taxon>Pterygota</taxon>
        <taxon>Neoptera</taxon>
        <taxon>Endopterygota</taxon>
        <taxon>Hymenoptera</taxon>
        <taxon>Apocrita</taxon>
        <taxon>Aculeata</taxon>
        <taxon>Formicoidea</taxon>
        <taxon>Formicidae</taxon>
        <taxon>Myrmicinae</taxon>
        <taxon>Cyphomyrmex</taxon>
    </lineage>
</organism>
<protein>
    <submittedName>
        <fullName evidence="2">Uncharacterized protein</fullName>
    </submittedName>
</protein>
<reference evidence="2 3" key="1">
    <citation type="submission" date="2016-03" db="EMBL/GenBank/DDBJ databases">
        <title>Cyphomyrmex costatus WGS genome.</title>
        <authorList>
            <person name="Nygaard S."/>
            <person name="Hu H."/>
            <person name="Boomsma J."/>
            <person name="Zhang G."/>
        </authorList>
    </citation>
    <scope>NUCLEOTIDE SEQUENCE [LARGE SCALE GENOMIC DNA]</scope>
    <source>
        <strain evidence="2">MS0001</strain>
        <tissue evidence="2">Whole body</tissue>
    </source>
</reference>
<evidence type="ECO:0000313" key="2">
    <source>
        <dbReference type="EMBL" id="KYN04766.1"/>
    </source>
</evidence>
<proteinExistence type="predicted"/>